<evidence type="ECO:0000313" key="14">
    <source>
        <dbReference type="Proteomes" id="UP000501346"/>
    </source>
</evidence>
<gene>
    <name evidence="13" type="ORF">GRS66_006133</name>
</gene>
<dbReference type="Pfam" id="PF05746">
    <property type="entry name" value="DALR_1"/>
    <property type="match status" value="1"/>
</dbReference>
<dbReference type="Pfam" id="PF03485">
    <property type="entry name" value="Arg_tRNA_synt_N"/>
    <property type="match status" value="1"/>
</dbReference>
<evidence type="ECO:0000259" key="11">
    <source>
        <dbReference type="SMART" id="SM00836"/>
    </source>
</evidence>
<keyword evidence="14" id="KW-1185">Reference proteome</keyword>
<evidence type="ECO:0000256" key="4">
    <source>
        <dbReference type="ARBA" id="ARBA00022741"/>
    </source>
</evidence>
<dbReference type="PANTHER" id="PTHR11956">
    <property type="entry name" value="ARGINYL-TRNA SYNTHETASE"/>
    <property type="match status" value="1"/>
</dbReference>
<dbReference type="SUPFAM" id="SSF52374">
    <property type="entry name" value="Nucleotidylyl transferase"/>
    <property type="match status" value="1"/>
</dbReference>
<dbReference type="PANTHER" id="PTHR11956:SF11">
    <property type="entry name" value="ARGININE--TRNA LIGASE, MITOCHONDRIAL-RELATED"/>
    <property type="match status" value="1"/>
</dbReference>
<comment type="similarity">
    <text evidence="1 10">Belongs to the class-I aminoacyl-tRNA synthetase family.</text>
</comment>
<dbReference type="PROSITE" id="PS00178">
    <property type="entry name" value="AA_TRNA_LIGASE_I"/>
    <property type="match status" value="1"/>
</dbReference>
<evidence type="ECO:0000256" key="1">
    <source>
        <dbReference type="ARBA" id="ARBA00005594"/>
    </source>
</evidence>
<evidence type="ECO:0000256" key="7">
    <source>
        <dbReference type="ARBA" id="ARBA00023146"/>
    </source>
</evidence>
<dbReference type="CDD" id="cd07956">
    <property type="entry name" value="Anticodon_Ia_Arg"/>
    <property type="match status" value="1"/>
</dbReference>
<dbReference type="InterPro" id="IPR035684">
    <property type="entry name" value="ArgRS_core"/>
</dbReference>
<accession>A0A6C1E3Z7</accession>
<dbReference type="InterPro" id="IPR001278">
    <property type="entry name" value="Arg-tRNA-ligase"/>
</dbReference>
<dbReference type="OrthoDB" id="68056at2759"/>
<dbReference type="EMBL" id="CP048999">
    <property type="protein sequence ID" value="QID83660.1"/>
    <property type="molecule type" value="Genomic_DNA"/>
</dbReference>
<dbReference type="SMART" id="SM01016">
    <property type="entry name" value="Arg_tRNA_synt_N"/>
    <property type="match status" value="1"/>
</dbReference>
<evidence type="ECO:0000256" key="10">
    <source>
        <dbReference type="RuleBase" id="RU363038"/>
    </source>
</evidence>
<dbReference type="Gene3D" id="3.40.50.620">
    <property type="entry name" value="HUPs"/>
    <property type="match status" value="1"/>
</dbReference>
<keyword evidence="7 10" id="KW-0030">Aminoacyl-tRNA synthetase</keyword>
<dbReference type="CDD" id="cd00671">
    <property type="entry name" value="ArgRS_core"/>
    <property type="match status" value="1"/>
</dbReference>
<evidence type="ECO:0000259" key="12">
    <source>
        <dbReference type="SMART" id="SM01016"/>
    </source>
</evidence>
<dbReference type="FunFam" id="3.40.50.620:FF:000058">
    <property type="entry name" value="Mitochondrial arginyl-tRNA synthetase"/>
    <property type="match status" value="1"/>
</dbReference>
<dbReference type="InterPro" id="IPR001412">
    <property type="entry name" value="aa-tRNA-synth_I_CS"/>
</dbReference>
<keyword evidence="5 10" id="KW-0067">ATP-binding</keyword>
<dbReference type="Gene3D" id="1.10.730.10">
    <property type="entry name" value="Isoleucyl-tRNA Synthetase, Domain 1"/>
    <property type="match status" value="1"/>
</dbReference>
<evidence type="ECO:0000256" key="8">
    <source>
        <dbReference type="ARBA" id="ARBA00033033"/>
    </source>
</evidence>
<dbReference type="SMART" id="SM00836">
    <property type="entry name" value="DALR_1"/>
    <property type="match status" value="1"/>
</dbReference>
<dbReference type="GO" id="GO:0005739">
    <property type="term" value="C:mitochondrion"/>
    <property type="evidence" value="ECO:0007669"/>
    <property type="project" value="TreeGrafter"/>
</dbReference>
<dbReference type="Proteomes" id="UP000501346">
    <property type="component" value="Chromosome SeII-SeIV"/>
</dbReference>
<keyword evidence="3 10" id="KW-0436">Ligase</keyword>
<feature type="domain" description="Arginyl tRNA synthetase N-terminal" evidence="12">
    <location>
        <begin position="33"/>
        <end position="114"/>
    </location>
</feature>
<dbReference type="SUPFAM" id="SSF47323">
    <property type="entry name" value="Anticodon-binding domain of a subclass of class I aminoacyl-tRNA synthetases"/>
    <property type="match status" value="1"/>
</dbReference>
<dbReference type="InterPro" id="IPR014729">
    <property type="entry name" value="Rossmann-like_a/b/a_fold"/>
</dbReference>
<evidence type="ECO:0000313" key="13">
    <source>
        <dbReference type="EMBL" id="QID83660.1"/>
    </source>
</evidence>
<dbReference type="Gene3D" id="3.30.1360.70">
    <property type="entry name" value="Arginyl tRNA synthetase N-terminal domain"/>
    <property type="match status" value="1"/>
</dbReference>
<dbReference type="PRINTS" id="PR01038">
    <property type="entry name" value="TRNASYNTHARG"/>
</dbReference>
<dbReference type="GO" id="GO:0005524">
    <property type="term" value="F:ATP binding"/>
    <property type="evidence" value="ECO:0007669"/>
    <property type="project" value="UniProtKB-KW"/>
</dbReference>
<evidence type="ECO:0000256" key="2">
    <source>
        <dbReference type="ARBA" id="ARBA00012837"/>
    </source>
</evidence>
<dbReference type="InterPro" id="IPR009080">
    <property type="entry name" value="tRNAsynth_Ia_anticodon-bd"/>
</dbReference>
<dbReference type="FunFam" id="1.10.730.10:FF:000006">
    <property type="entry name" value="Arginyl-tRNA synthetase 2, mitochondrial"/>
    <property type="match status" value="1"/>
</dbReference>
<dbReference type="Pfam" id="PF00750">
    <property type="entry name" value="tRNA-synt_1d"/>
    <property type="match status" value="1"/>
</dbReference>
<organism evidence="13 14">
    <name type="scientific">Saccharomyces pastorianus</name>
    <name type="common">Lager yeast</name>
    <name type="synonym">Saccharomyces cerevisiae x Saccharomyces eubayanus</name>
    <dbReference type="NCBI Taxonomy" id="27292"/>
    <lineage>
        <taxon>Eukaryota</taxon>
        <taxon>Fungi</taxon>
        <taxon>Dikarya</taxon>
        <taxon>Ascomycota</taxon>
        <taxon>Saccharomycotina</taxon>
        <taxon>Saccharomycetes</taxon>
        <taxon>Saccharomycetales</taxon>
        <taxon>Saccharomycetaceae</taxon>
        <taxon>Saccharomyces</taxon>
    </lineage>
</organism>
<sequence>MVSTENMISQLKKLSIAEPAVAEGSHPDVNVVDLMRNYISQELSKISGVDTSLIFPALEWTNTMDRGDLLIPVPRLRIKGANPKDLAVEWSEKFPCGDFLEKVEANGPFIQFFFNPQFLAKLVIPDVLTRKEEYGSCKLVENKKVIIEFSSPNIAKPFHAGHLRSTIIGGFLANLYEKLGWEVIRMNYLGDWGKQFGLLAVGFERYGSEEALAKDPIHHLFDVYVHINKDIEEEGDTIPLEESTNGKAREYFKRMEDGDEEALKIWKRFREFSIEKYIDTYARLNIKYDVYSGESQVSKESMLKAIDLFNKNGLTHEDKGAVLIDLTKFNKKLGKAIVQKSDGTTLYLTRDVGAAMDRYEKYHFDKMIYVIASQQDLHAAQFFEILKQMGFEWANKLQHVNFGMVQGMSTRKGTVVFLDNILEETKEKMHDVMKKNENKYAQIEHPEEVADLVGISAVMIQDMQGKRINNYEFKWERMLSFEGDTGPYLQYAHSRLRSVERNASGITEDKWINADFSLLSEPAAILLIRLLGQYPDVLRNAIKTHEPTTVVTYLFKLTHQVSSCYDVLWVAGQTEELATARLALYGAARQVLYNGMCLLGLTPVERM</sequence>
<keyword evidence="6 10" id="KW-0648">Protein biosynthesis</keyword>
<dbReference type="GO" id="GO:0004814">
    <property type="term" value="F:arginine-tRNA ligase activity"/>
    <property type="evidence" value="ECO:0007669"/>
    <property type="project" value="UniProtKB-EC"/>
</dbReference>
<dbReference type="SUPFAM" id="SSF55190">
    <property type="entry name" value="Arginyl-tRNA synthetase (ArgRS), N-terminal 'additional' domain"/>
    <property type="match status" value="1"/>
</dbReference>
<feature type="domain" description="DALR anticodon binding" evidence="11">
    <location>
        <begin position="489"/>
        <end position="607"/>
    </location>
</feature>
<dbReference type="HAMAP" id="MF_00123">
    <property type="entry name" value="Arg_tRNA_synth"/>
    <property type="match status" value="1"/>
</dbReference>
<dbReference type="GO" id="GO:0032543">
    <property type="term" value="P:mitochondrial translation"/>
    <property type="evidence" value="ECO:0007669"/>
    <property type="project" value="TreeGrafter"/>
</dbReference>
<dbReference type="InterPro" id="IPR005148">
    <property type="entry name" value="Arg-tRNA-synth_N"/>
</dbReference>
<protein>
    <recommendedName>
        <fullName evidence="2">arginine--tRNA ligase</fullName>
        <ecNumber evidence="2">6.1.1.19</ecNumber>
    </recommendedName>
    <alternativeName>
        <fullName evidence="8">Arginyl-tRNA synthetase</fullName>
    </alternativeName>
</protein>
<dbReference type="AlphaFoldDB" id="A0A6C1E3Z7"/>
<dbReference type="InterPro" id="IPR008909">
    <property type="entry name" value="DALR_anticod-bd"/>
</dbReference>
<comment type="catalytic activity">
    <reaction evidence="9">
        <text>tRNA(Arg) + L-arginine + ATP = L-arginyl-tRNA(Arg) + AMP + diphosphate</text>
        <dbReference type="Rhea" id="RHEA:20301"/>
        <dbReference type="Rhea" id="RHEA-COMP:9658"/>
        <dbReference type="Rhea" id="RHEA-COMP:9673"/>
        <dbReference type="ChEBI" id="CHEBI:30616"/>
        <dbReference type="ChEBI" id="CHEBI:32682"/>
        <dbReference type="ChEBI" id="CHEBI:33019"/>
        <dbReference type="ChEBI" id="CHEBI:78442"/>
        <dbReference type="ChEBI" id="CHEBI:78513"/>
        <dbReference type="ChEBI" id="CHEBI:456215"/>
        <dbReference type="EC" id="6.1.1.19"/>
    </reaction>
</comment>
<dbReference type="InterPro" id="IPR036695">
    <property type="entry name" value="Arg-tRNA-synth_N_sf"/>
</dbReference>
<evidence type="ECO:0000256" key="3">
    <source>
        <dbReference type="ARBA" id="ARBA00022598"/>
    </source>
</evidence>
<proteinExistence type="inferred from homology"/>
<evidence type="ECO:0000256" key="9">
    <source>
        <dbReference type="ARBA" id="ARBA00049339"/>
    </source>
</evidence>
<keyword evidence="4 10" id="KW-0547">Nucleotide-binding</keyword>
<dbReference type="GO" id="GO:0006420">
    <property type="term" value="P:arginyl-tRNA aminoacylation"/>
    <property type="evidence" value="ECO:0007669"/>
    <property type="project" value="InterPro"/>
</dbReference>
<evidence type="ECO:0000256" key="5">
    <source>
        <dbReference type="ARBA" id="ARBA00022840"/>
    </source>
</evidence>
<dbReference type="EC" id="6.1.1.19" evidence="2"/>
<evidence type="ECO:0000256" key="6">
    <source>
        <dbReference type="ARBA" id="ARBA00022917"/>
    </source>
</evidence>
<reference evidence="13 14" key="1">
    <citation type="journal article" date="2019" name="BMC Genomics">
        <title>Chromosome level assembly and comparative genome analysis confirm lager-brewing yeasts originated from a single hybridization.</title>
        <authorList>
            <person name="Salazar A.N."/>
            <person name="Gorter de Vries A.R."/>
            <person name="van den Broek M."/>
            <person name="Brouwers N."/>
            <person name="de la Torre Cortes P."/>
            <person name="Kuijpers N.G.A."/>
            <person name="Daran J.G."/>
            <person name="Abeel T."/>
        </authorList>
    </citation>
    <scope>NUCLEOTIDE SEQUENCE [LARGE SCALE GENOMIC DNA]</scope>
    <source>
        <strain evidence="13 14">CBS 1483</strain>
    </source>
</reference>
<dbReference type="FunFam" id="3.30.1360.70:FF:000006">
    <property type="entry name" value="Arginyl-tRNA synthetase"/>
    <property type="match status" value="1"/>
</dbReference>
<dbReference type="NCBIfam" id="TIGR00456">
    <property type="entry name" value="argS"/>
    <property type="match status" value="1"/>
</dbReference>
<name>A0A6C1E3Z7_SACPS</name>